<dbReference type="KEGG" id="nfl:COO91_08335"/>
<keyword evidence="3" id="KW-1185">Reference proteome</keyword>
<evidence type="ECO:0000313" key="3">
    <source>
        <dbReference type="Proteomes" id="UP000232003"/>
    </source>
</evidence>
<dbReference type="InterPro" id="IPR019250">
    <property type="entry name" value="DUF2227_metal-bd"/>
</dbReference>
<dbReference type="PANTHER" id="PTHR39085:SF1">
    <property type="entry name" value="SLL0924 PROTEIN"/>
    <property type="match status" value="1"/>
</dbReference>
<evidence type="ECO:0000313" key="2">
    <source>
        <dbReference type="EMBL" id="AUB42223.1"/>
    </source>
</evidence>
<keyword evidence="1" id="KW-0812">Transmembrane</keyword>
<gene>
    <name evidence="2" type="ORF">COO91_08335</name>
</gene>
<name>A0A2K8T3Q6_9NOSO</name>
<feature type="transmembrane region" description="Helical" evidence="1">
    <location>
        <begin position="87"/>
        <end position="107"/>
    </location>
</feature>
<dbReference type="EMBL" id="CP024785">
    <property type="protein sequence ID" value="AUB42223.1"/>
    <property type="molecule type" value="Genomic_DNA"/>
</dbReference>
<reference evidence="2 3" key="1">
    <citation type="submission" date="2017-11" db="EMBL/GenBank/DDBJ databases">
        <title>Complete genome of a free-living desiccation-tolerant cyanobacterium and its photosynthetic adaptation to extreme terrestrial habitat.</title>
        <authorList>
            <person name="Shang J."/>
        </authorList>
    </citation>
    <scope>NUCLEOTIDE SEQUENCE [LARGE SCALE GENOMIC DNA]</scope>
    <source>
        <strain evidence="2 3">CCNUN1</strain>
    </source>
</reference>
<protein>
    <submittedName>
        <fullName evidence="2">Putative metal-binding protein</fullName>
    </submittedName>
</protein>
<dbReference type="AlphaFoldDB" id="A0A2K8T3Q6"/>
<keyword evidence="1" id="KW-0472">Membrane</keyword>
<accession>A0A2K8T3Q6</accession>
<dbReference type="Pfam" id="PF09988">
    <property type="entry name" value="DUF2227"/>
    <property type="match status" value="1"/>
</dbReference>
<organism evidence="2 3">
    <name type="scientific">Nostoc flagelliforme CCNUN1</name>
    <dbReference type="NCBI Taxonomy" id="2038116"/>
    <lineage>
        <taxon>Bacteria</taxon>
        <taxon>Bacillati</taxon>
        <taxon>Cyanobacteriota</taxon>
        <taxon>Cyanophyceae</taxon>
        <taxon>Nostocales</taxon>
        <taxon>Nostocaceae</taxon>
        <taxon>Nostoc</taxon>
    </lineage>
</organism>
<sequence>MLGGMYLSPDLDLKSKPFSRWGILRWIWKPYQKLIPHRGKFFNRNPLSHAPIIGTVLRVSYLLLLCLIPVILAGMDTSLRQWIVKNSSSVFWALAGIELSGLTHLLMDVGSTKFKK</sequence>
<keyword evidence="1" id="KW-1133">Transmembrane helix</keyword>
<evidence type="ECO:0000256" key="1">
    <source>
        <dbReference type="SAM" id="Phobius"/>
    </source>
</evidence>
<dbReference type="PANTHER" id="PTHR39085">
    <property type="entry name" value="SLL0924 PROTEIN"/>
    <property type="match status" value="1"/>
</dbReference>
<dbReference type="Proteomes" id="UP000232003">
    <property type="component" value="Chromosome"/>
</dbReference>
<proteinExistence type="predicted"/>
<feature type="transmembrane region" description="Helical" evidence="1">
    <location>
        <begin position="52"/>
        <end position="75"/>
    </location>
</feature>